<evidence type="ECO:0000259" key="6">
    <source>
        <dbReference type="Pfam" id="PF00206"/>
    </source>
</evidence>
<dbReference type="Gene3D" id="1.10.40.30">
    <property type="entry name" value="Fumarase/aspartase (C-terminal domain)"/>
    <property type="match status" value="1"/>
</dbReference>
<keyword evidence="9" id="KW-1185">Reference proteome</keyword>
<dbReference type="GO" id="GO:0006106">
    <property type="term" value="P:fumarate metabolic process"/>
    <property type="evidence" value="ECO:0007669"/>
    <property type="project" value="InterPro"/>
</dbReference>
<dbReference type="FunFam" id="1.10.275.10:FF:000001">
    <property type="entry name" value="Fumarate hydratase, mitochondrial"/>
    <property type="match status" value="1"/>
</dbReference>
<dbReference type="PANTHER" id="PTHR11444:SF22">
    <property type="entry name" value="FUMARATE HYDRATASE CLASS II"/>
    <property type="match status" value="1"/>
</dbReference>
<dbReference type="InterPro" id="IPR000362">
    <property type="entry name" value="Fumarate_lyase_fam"/>
</dbReference>
<dbReference type="PROSITE" id="PS00163">
    <property type="entry name" value="FUMARATE_LYASES"/>
    <property type="match status" value="1"/>
</dbReference>
<keyword evidence="4" id="KW-0816">Tricarboxylic acid cycle</keyword>
<sequence length="475" mass="51300">RTKMSDFRIERDALGEVKVPTWALWGAQTQRAVENFPISGIRFPRTFIKAIGLVKYCAAKVNHELGLLDEAKAKAIMEAAREVIEGKLDEHFPLDIFQTGSGTSTNMNANEVIANRACEILGAKRGEKSVVHPNDHVNLGQSSNDVIPACIHISAAIAIKEQLLPSLQKLHKALLEKSKEFDDIVKTGRTHLMDAMPVRLGQEFSGYAAQIELAIERINAVLPRLYELALGGTAVGTGINTHPEFGKRIAEALAQETGIPFRETRNHFSAQASMDTAVELSGALKALAVALYKIANDLRWMNSGPQAGLAEIRLPALQPGSSIMPGKINPVIPEAVIMVSMQVIGNDSVITLAGSSGNFELNVALPVIARNLLESITILSNVSDVFVDKCINGIVANKEHMERLAGQNAILATALTPHLGYDKAAQIVKKAMAENKTIREVVLELGWMKEDELDKVLDIKKMTEGGFVAGVSGGG</sequence>
<dbReference type="InterPro" id="IPR008948">
    <property type="entry name" value="L-Aspartase-like"/>
</dbReference>
<dbReference type="GO" id="GO:0004333">
    <property type="term" value="F:fumarate hydratase activity"/>
    <property type="evidence" value="ECO:0007669"/>
    <property type="project" value="UniProtKB-EC"/>
</dbReference>
<keyword evidence="5" id="KW-0456">Lyase</keyword>
<evidence type="ECO:0000313" key="8">
    <source>
        <dbReference type="EMBL" id="CUT05652.1"/>
    </source>
</evidence>
<dbReference type="InterPro" id="IPR018951">
    <property type="entry name" value="Fumarase_C_C"/>
</dbReference>
<dbReference type="CDD" id="cd01362">
    <property type="entry name" value="Fumarase_classII"/>
    <property type="match status" value="1"/>
</dbReference>
<dbReference type="PRINTS" id="PR00149">
    <property type="entry name" value="FUMRATELYASE"/>
</dbReference>
<dbReference type="FunFam" id="1.20.200.10:FF:000001">
    <property type="entry name" value="Fumarate hydratase, mitochondrial"/>
    <property type="match status" value="1"/>
</dbReference>
<dbReference type="InterPro" id="IPR024083">
    <property type="entry name" value="Fumarase/histidase_N"/>
</dbReference>
<dbReference type="GO" id="GO:0006099">
    <property type="term" value="P:tricarboxylic acid cycle"/>
    <property type="evidence" value="ECO:0007669"/>
    <property type="project" value="UniProtKB-KW"/>
</dbReference>
<evidence type="ECO:0000256" key="2">
    <source>
        <dbReference type="ARBA" id="ARBA00012921"/>
    </source>
</evidence>
<dbReference type="AlphaFoldDB" id="A0A656DAL9"/>
<dbReference type="Pfam" id="PF10415">
    <property type="entry name" value="FumaraseC_C"/>
    <property type="match status" value="1"/>
</dbReference>
<dbReference type="HAMAP" id="MF_00743">
    <property type="entry name" value="FumaraseC"/>
    <property type="match status" value="1"/>
</dbReference>
<dbReference type="Proteomes" id="UP000243065">
    <property type="component" value="Unassembled WGS sequence"/>
</dbReference>
<dbReference type="FunFam" id="1.10.40.30:FF:000002">
    <property type="entry name" value="Fumarate hydratase class II"/>
    <property type="match status" value="1"/>
</dbReference>
<protein>
    <recommendedName>
        <fullName evidence="2">fumarate hydratase</fullName>
        <ecNumber evidence="2">4.2.1.2</ecNumber>
    </recommendedName>
</protein>
<evidence type="ECO:0000256" key="1">
    <source>
        <dbReference type="ARBA" id="ARBA00009084"/>
    </source>
</evidence>
<dbReference type="EC" id="4.2.1.2" evidence="2"/>
<dbReference type="Gene3D" id="1.10.275.10">
    <property type="entry name" value="Fumarase/aspartase (N-terminal domain)"/>
    <property type="match status" value="1"/>
</dbReference>
<dbReference type="Pfam" id="PF00206">
    <property type="entry name" value="Lyase_1"/>
    <property type="match status" value="1"/>
</dbReference>
<dbReference type="InterPro" id="IPR022761">
    <property type="entry name" value="Fumarate_lyase_N"/>
</dbReference>
<dbReference type="InterPro" id="IPR005677">
    <property type="entry name" value="Fum_hydII"/>
</dbReference>
<feature type="non-terminal residue" evidence="8">
    <location>
        <position position="1"/>
    </location>
</feature>
<dbReference type="InterPro" id="IPR020557">
    <property type="entry name" value="Fumarate_lyase_CS"/>
</dbReference>
<comment type="similarity">
    <text evidence="1">Belongs to the class-II fumarase/aspartase family. Fumarase subfamily.</text>
</comment>
<dbReference type="PRINTS" id="PR00145">
    <property type="entry name" value="ARGSUCLYASE"/>
</dbReference>
<evidence type="ECO:0000256" key="4">
    <source>
        <dbReference type="ARBA" id="ARBA00022532"/>
    </source>
</evidence>
<evidence type="ECO:0000256" key="5">
    <source>
        <dbReference type="ARBA" id="ARBA00023239"/>
    </source>
</evidence>
<organism evidence="8 9">
    <name type="scientific">Kryptobacter tengchongensis</name>
    <dbReference type="NCBI Taxonomy" id="1643429"/>
    <lineage>
        <taxon>Bacteria</taxon>
        <taxon>Pseudomonadati</taxon>
        <taxon>Candidatus Kryptoniota</taxon>
        <taxon>Candidatus Kryptobacter</taxon>
    </lineage>
</organism>
<name>A0A656DAL9_KRYT1</name>
<evidence type="ECO:0000259" key="7">
    <source>
        <dbReference type="Pfam" id="PF10415"/>
    </source>
</evidence>
<evidence type="ECO:0000313" key="9">
    <source>
        <dbReference type="Proteomes" id="UP000243065"/>
    </source>
</evidence>
<dbReference type="EMBL" id="CZVU01000131">
    <property type="protein sequence ID" value="CUT05652.1"/>
    <property type="molecule type" value="Genomic_DNA"/>
</dbReference>
<dbReference type="SUPFAM" id="SSF48557">
    <property type="entry name" value="L-aspartase-like"/>
    <property type="match status" value="1"/>
</dbReference>
<evidence type="ECO:0000256" key="3">
    <source>
        <dbReference type="ARBA" id="ARBA00022490"/>
    </source>
</evidence>
<proteinExistence type="inferred from homology"/>
<reference evidence="8 9" key="1">
    <citation type="submission" date="2015-11" db="EMBL/GenBank/DDBJ databases">
        <authorList>
            <person name="Varghese N."/>
        </authorList>
    </citation>
    <scope>NUCLEOTIDE SEQUENCE [LARGE SCALE GENOMIC DNA]</scope>
    <source>
        <strain evidence="8 9">JGI-24</strain>
    </source>
</reference>
<accession>A0A656DAL9</accession>
<dbReference type="NCBIfam" id="NF008909">
    <property type="entry name" value="PRK12273.1"/>
    <property type="match status" value="1"/>
</dbReference>
<dbReference type="PANTHER" id="PTHR11444">
    <property type="entry name" value="ASPARTATEAMMONIA/ARGININOSUCCINATE/ADENYLOSUCCINATE LYASE"/>
    <property type="match status" value="1"/>
</dbReference>
<feature type="domain" description="Fumarate lyase N-terminal" evidence="6">
    <location>
        <begin position="15"/>
        <end position="345"/>
    </location>
</feature>
<feature type="domain" description="Fumarase C C-terminal" evidence="7">
    <location>
        <begin position="411"/>
        <end position="464"/>
    </location>
</feature>
<gene>
    <name evidence="8" type="ORF">JGI24_01730</name>
</gene>
<keyword evidence="3" id="KW-0963">Cytoplasm</keyword>
<dbReference type="Gene3D" id="1.20.200.10">
    <property type="entry name" value="Fumarase/aspartase (Central domain)"/>
    <property type="match status" value="1"/>
</dbReference>